<dbReference type="InterPro" id="IPR051681">
    <property type="entry name" value="Ser/Thr_Kinases-Pseudokinases"/>
</dbReference>
<dbReference type="SMART" id="SM00220">
    <property type="entry name" value="S_TKc"/>
    <property type="match status" value="1"/>
</dbReference>
<gene>
    <name evidence="6" type="ORF">TRFO_07130</name>
</gene>
<dbReference type="Proteomes" id="UP000179807">
    <property type="component" value="Unassembled WGS sequence"/>
</dbReference>
<evidence type="ECO:0000259" key="5">
    <source>
        <dbReference type="PROSITE" id="PS50011"/>
    </source>
</evidence>
<dbReference type="PANTHER" id="PTHR44329">
    <property type="entry name" value="SERINE/THREONINE-PROTEIN KINASE TNNI3K-RELATED"/>
    <property type="match status" value="1"/>
</dbReference>
<keyword evidence="6" id="KW-0418">Kinase</keyword>
<evidence type="ECO:0000256" key="1">
    <source>
        <dbReference type="ARBA" id="ARBA00022527"/>
    </source>
</evidence>
<keyword evidence="7" id="KW-1185">Reference proteome</keyword>
<dbReference type="VEuPathDB" id="TrichDB:TRFO_07130"/>
<dbReference type="GeneID" id="94828213"/>
<dbReference type="GO" id="GO:0004674">
    <property type="term" value="F:protein serine/threonine kinase activity"/>
    <property type="evidence" value="ECO:0007669"/>
    <property type="project" value="UniProtKB-KW"/>
</dbReference>
<evidence type="ECO:0000313" key="7">
    <source>
        <dbReference type="Proteomes" id="UP000179807"/>
    </source>
</evidence>
<dbReference type="InterPro" id="IPR000719">
    <property type="entry name" value="Prot_kinase_dom"/>
</dbReference>
<evidence type="ECO:0000313" key="6">
    <source>
        <dbReference type="EMBL" id="OHT02315.1"/>
    </source>
</evidence>
<dbReference type="Gene3D" id="1.25.10.10">
    <property type="entry name" value="Leucine-rich Repeat Variant"/>
    <property type="match status" value="1"/>
</dbReference>
<dbReference type="EMBL" id="MLAK01000871">
    <property type="protein sequence ID" value="OHT02315.1"/>
    <property type="molecule type" value="Genomic_DNA"/>
</dbReference>
<dbReference type="PROSITE" id="PS50011">
    <property type="entry name" value="PROTEIN_KINASE_DOM"/>
    <property type="match status" value="1"/>
</dbReference>
<keyword evidence="3 4" id="KW-0067">ATP-binding</keyword>
<proteinExistence type="predicted"/>
<evidence type="ECO:0000256" key="3">
    <source>
        <dbReference type="ARBA" id="ARBA00022840"/>
    </source>
</evidence>
<name>A0A1J4JTB9_9EUKA</name>
<dbReference type="OrthoDB" id="10261027at2759"/>
<dbReference type="GO" id="GO:0005524">
    <property type="term" value="F:ATP binding"/>
    <property type="evidence" value="ECO:0007669"/>
    <property type="project" value="UniProtKB-UniRule"/>
</dbReference>
<dbReference type="CDD" id="cd13999">
    <property type="entry name" value="STKc_MAP3K-like"/>
    <property type="match status" value="1"/>
</dbReference>
<dbReference type="AlphaFoldDB" id="A0A1J4JTB9"/>
<dbReference type="InterPro" id="IPR016024">
    <property type="entry name" value="ARM-type_fold"/>
</dbReference>
<dbReference type="InterPro" id="IPR017441">
    <property type="entry name" value="Protein_kinase_ATP_BS"/>
</dbReference>
<feature type="binding site" evidence="4">
    <location>
        <position position="51"/>
    </location>
    <ligand>
        <name>ATP</name>
        <dbReference type="ChEBI" id="CHEBI:30616"/>
    </ligand>
</feature>
<dbReference type="Gene3D" id="1.10.510.10">
    <property type="entry name" value="Transferase(Phosphotransferase) domain 1"/>
    <property type="match status" value="1"/>
</dbReference>
<dbReference type="PROSITE" id="PS00107">
    <property type="entry name" value="PROTEIN_KINASE_ATP"/>
    <property type="match status" value="1"/>
</dbReference>
<dbReference type="Pfam" id="PF07714">
    <property type="entry name" value="PK_Tyr_Ser-Thr"/>
    <property type="match status" value="1"/>
</dbReference>
<dbReference type="InterPro" id="IPR001245">
    <property type="entry name" value="Ser-Thr/Tyr_kinase_cat_dom"/>
</dbReference>
<dbReference type="PROSITE" id="PS00108">
    <property type="entry name" value="PROTEIN_KINASE_ST"/>
    <property type="match status" value="1"/>
</dbReference>
<feature type="domain" description="Protein kinase" evidence="5">
    <location>
        <begin position="21"/>
        <end position="269"/>
    </location>
</feature>
<evidence type="ECO:0000256" key="4">
    <source>
        <dbReference type="PROSITE-ProRule" id="PRU10141"/>
    </source>
</evidence>
<accession>A0A1J4JTB9</accession>
<reference evidence="6" key="1">
    <citation type="submission" date="2016-10" db="EMBL/GenBank/DDBJ databases">
        <authorList>
            <person name="Benchimol M."/>
            <person name="Almeida L.G."/>
            <person name="Vasconcelos A.T."/>
            <person name="Perreira-Neves A."/>
            <person name="Rosa I.A."/>
            <person name="Tasca T."/>
            <person name="Bogo M.R."/>
            <person name="de Souza W."/>
        </authorList>
    </citation>
    <scope>NUCLEOTIDE SEQUENCE [LARGE SCALE GENOMIC DNA]</scope>
    <source>
        <strain evidence="6">K</strain>
    </source>
</reference>
<keyword evidence="6" id="KW-0808">Transferase</keyword>
<dbReference type="InterPro" id="IPR011989">
    <property type="entry name" value="ARM-like"/>
</dbReference>
<dbReference type="PANTHER" id="PTHR44329:SF298">
    <property type="entry name" value="MIXED LINEAGE KINASE DOMAIN-LIKE PROTEIN"/>
    <property type="match status" value="1"/>
</dbReference>
<dbReference type="SUPFAM" id="SSF48371">
    <property type="entry name" value="ARM repeat"/>
    <property type="match status" value="1"/>
</dbReference>
<sequence>MKRRSSDTADISKYIITHDQLKFDKVIGTGGFGEVHIGIFIPTGLKVAIKKLYASDETPRTKELYQREVEVLAYAKNRFLLQFIGFTNSPPYCIVTKYIANGSLYSMLHTKKTLDAAEKTLIAYGISAGMQFLHDREIIHRDLKTQNVLLDDNNVPVICDFGSSRIEVEGAMTSSFGTPNYMAPEFIQGEEYTLSADVYSFGLILWEMLTGEVPFAGLESAQVIYNVVIQQQRPIIPENTPIYLQKLIESCWAHNPHERPTFSQIIPLFEDGTIEFPGCDQEKYQTLLKQVAPQLKIRRRHSDPSLLSSNDEAFNNIPLSREDRNIRSFAMFSAKSLATPVLNMANDYLLALNSTNMKKVRQSLDFFYSVANDKGLLSINFWPSFLQFFQNNHPQEIQKMAVIIVKKLASTYETLTMISNVDDLQKYFRPELLDLFLYIVNYCPNVINRQIVNKILQLMENSKYSYKAIVLVCRIVQHSPNPSLSKLILDNLSQNVLKFVDVDGGNLILEILTLYNTSGKLPYNSNEAIHAFGKSKIEINVVAAYRSLFAINGNPELFSLSTILDHVLSPNELIRDSALEFIRRYASGAEGEPLMRLVVTLFEAIFQYQSEKAALLLIRVSTDPRRCVSLLKSGCIEDFLSSEPSTALILLKVFLTIINVDDRCKKYFFQQPLIAEYFTNVAHSGEEEAIISLCWSLTRIKVTEELALSLAESGFISILCEYVSNNKIIDDRLIWCLGAIVRVAPLVDCPEYVNVVRLLIKLINEKSPISHNCIITLASLSMQPSTHMTIIEMNIVAVLSRYKDGGESKAYQSQIMKNLKNSGQFYIP</sequence>
<dbReference type="RefSeq" id="XP_068355451.1">
    <property type="nucleotide sequence ID" value="XM_068493509.1"/>
</dbReference>
<dbReference type="InterPro" id="IPR008271">
    <property type="entry name" value="Ser/Thr_kinase_AS"/>
</dbReference>
<keyword evidence="1" id="KW-0723">Serine/threonine-protein kinase</keyword>
<dbReference type="PRINTS" id="PR00109">
    <property type="entry name" value="TYRKINASE"/>
</dbReference>
<keyword evidence="2 4" id="KW-0547">Nucleotide-binding</keyword>
<dbReference type="SUPFAM" id="SSF56112">
    <property type="entry name" value="Protein kinase-like (PK-like)"/>
    <property type="match status" value="1"/>
</dbReference>
<dbReference type="InterPro" id="IPR011009">
    <property type="entry name" value="Kinase-like_dom_sf"/>
</dbReference>
<protein>
    <submittedName>
        <fullName evidence="6">TKL family protein kinase</fullName>
    </submittedName>
</protein>
<comment type="caution">
    <text evidence="6">The sequence shown here is derived from an EMBL/GenBank/DDBJ whole genome shotgun (WGS) entry which is preliminary data.</text>
</comment>
<organism evidence="6 7">
    <name type="scientific">Tritrichomonas foetus</name>
    <dbReference type="NCBI Taxonomy" id="1144522"/>
    <lineage>
        <taxon>Eukaryota</taxon>
        <taxon>Metamonada</taxon>
        <taxon>Parabasalia</taxon>
        <taxon>Tritrichomonadida</taxon>
        <taxon>Tritrichomonadidae</taxon>
        <taxon>Tritrichomonas</taxon>
    </lineage>
</organism>
<evidence type="ECO:0000256" key="2">
    <source>
        <dbReference type="ARBA" id="ARBA00022741"/>
    </source>
</evidence>